<dbReference type="RefSeq" id="WP_061138673.1">
    <property type="nucleotide sequence ID" value="NZ_FCNX02000029.1"/>
</dbReference>
<dbReference type="Proteomes" id="UP000054903">
    <property type="component" value="Unassembled WGS sequence"/>
</dbReference>
<comment type="caution">
    <text evidence="1">The sequence shown here is derived from an EMBL/GenBank/DDBJ whole genome shotgun (WGS) entry which is preliminary data.</text>
</comment>
<name>A0A158E8U8_9BURK</name>
<evidence type="ECO:0000313" key="2">
    <source>
        <dbReference type="Proteomes" id="UP000054903"/>
    </source>
</evidence>
<dbReference type="Gene3D" id="2.40.10.180">
    <property type="entry name" value="Phage tail proteins"/>
    <property type="match status" value="1"/>
</dbReference>
<organism evidence="1 2">
    <name type="scientific">Caballeronia fortuita</name>
    <dbReference type="NCBI Taxonomy" id="1777138"/>
    <lineage>
        <taxon>Bacteria</taxon>
        <taxon>Pseudomonadati</taxon>
        <taxon>Pseudomonadota</taxon>
        <taxon>Betaproteobacteria</taxon>
        <taxon>Burkholderiales</taxon>
        <taxon>Burkholderiaceae</taxon>
        <taxon>Caballeronia</taxon>
    </lineage>
</organism>
<dbReference type="InterPro" id="IPR053734">
    <property type="entry name" value="Phage_Head-Tail_Connect_sf"/>
</dbReference>
<keyword evidence="2" id="KW-1185">Reference proteome</keyword>
<gene>
    <name evidence="1" type="ORF">AWB77_06714</name>
</gene>
<dbReference type="InterPro" id="IPR008018">
    <property type="entry name" value="Phage_tail_attach_FII"/>
</dbReference>
<accession>A0A158E8U8</accession>
<dbReference type="STRING" id="1777138.AWB77_06714"/>
<dbReference type="AlphaFoldDB" id="A0A158E8U8"/>
<reference evidence="1" key="1">
    <citation type="submission" date="2016-01" db="EMBL/GenBank/DDBJ databases">
        <authorList>
            <person name="Peeters C."/>
        </authorList>
    </citation>
    <scope>NUCLEOTIDE SEQUENCE</scope>
    <source>
        <strain evidence="1">LMG 29320</strain>
    </source>
</reference>
<dbReference type="GO" id="GO:0019068">
    <property type="term" value="P:virion assembly"/>
    <property type="evidence" value="ECO:0007669"/>
    <property type="project" value="InterPro"/>
</dbReference>
<sequence length="110" mass="11889">MPTKPAWDELDTFLDPDDFGSVATITLKDGTVLTAVGLLDEPGLAAALGTFQQDTTRPVFTCKYADVSRVRRGDLFLIEGKEYDAHKSPHQDGHGLAAIELEPHLAIPGN</sequence>
<evidence type="ECO:0000313" key="1">
    <source>
        <dbReference type="EMBL" id="SAL03130.1"/>
    </source>
</evidence>
<protein>
    <submittedName>
        <fullName evidence="1">Uncharacterized protein</fullName>
    </submittedName>
</protein>
<dbReference type="EMBL" id="FCNX02000029">
    <property type="protein sequence ID" value="SAL03130.1"/>
    <property type="molecule type" value="Genomic_DNA"/>
</dbReference>
<dbReference type="Pfam" id="PF05354">
    <property type="entry name" value="Phage_attach"/>
    <property type="match status" value="1"/>
</dbReference>
<dbReference type="OrthoDB" id="6691341at2"/>
<proteinExistence type="predicted"/>